<protein>
    <submittedName>
        <fullName evidence="1">Uncharacterized protein</fullName>
    </submittedName>
</protein>
<sequence length="69" mass="7978">MRFLHGADRADEAARAVEQRVLDIEDRSNQSESTIPRIQLEREDLQLKLDYWKIDHAGQILDSLGSQKT</sequence>
<evidence type="ECO:0000313" key="2">
    <source>
        <dbReference type="Proteomes" id="UP001066276"/>
    </source>
</evidence>
<organism evidence="1 2">
    <name type="scientific">Pleurodeles waltl</name>
    <name type="common">Iberian ribbed newt</name>
    <dbReference type="NCBI Taxonomy" id="8319"/>
    <lineage>
        <taxon>Eukaryota</taxon>
        <taxon>Metazoa</taxon>
        <taxon>Chordata</taxon>
        <taxon>Craniata</taxon>
        <taxon>Vertebrata</taxon>
        <taxon>Euteleostomi</taxon>
        <taxon>Amphibia</taxon>
        <taxon>Batrachia</taxon>
        <taxon>Caudata</taxon>
        <taxon>Salamandroidea</taxon>
        <taxon>Salamandridae</taxon>
        <taxon>Pleurodelinae</taxon>
        <taxon>Pleurodeles</taxon>
    </lineage>
</organism>
<reference evidence="1" key="1">
    <citation type="journal article" date="2022" name="bioRxiv">
        <title>Sequencing and chromosome-scale assembly of the giantPleurodeles waltlgenome.</title>
        <authorList>
            <person name="Brown T."/>
            <person name="Elewa A."/>
            <person name="Iarovenko S."/>
            <person name="Subramanian E."/>
            <person name="Araus A.J."/>
            <person name="Petzold A."/>
            <person name="Susuki M."/>
            <person name="Suzuki K.-i.T."/>
            <person name="Hayashi T."/>
            <person name="Toyoda A."/>
            <person name="Oliveira C."/>
            <person name="Osipova E."/>
            <person name="Leigh N.D."/>
            <person name="Simon A."/>
            <person name="Yun M.H."/>
        </authorList>
    </citation>
    <scope>NUCLEOTIDE SEQUENCE</scope>
    <source>
        <strain evidence="1">20211129_DDA</strain>
        <tissue evidence="1">Liver</tissue>
    </source>
</reference>
<proteinExistence type="predicted"/>
<dbReference type="EMBL" id="JANPWB010000006">
    <property type="protein sequence ID" value="KAJ1177461.1"/>
    <property type="molecule type" value="Genomic_DNA"/>
</dbReference>
<accession>A0AAV7TMQ3</accession>
<gene>
    <name evidence="1" type="ORF">NDU88_002716</name>
</gene>
<name>A0AAV7TMQ3_PLEWA</name>
<dbReference type="AlphaFoldDB" id="A0AAV7TMQ3"/>
<evidence type="ECO:0000313" key="1">
    <source>
        <dbReference type="EMBL" id="KAJ1177461.1"/>
    </source>
</evidence>
<dbReference type="Proteomes" id="UP001066276">
    <property type="component" value="Chromosome 3_2"/>
</dbReference>
<comment type="caution">
    <text evidence="1">The sequence shown here is derived from an EMBL/GenBank/DDBJ whole genome shotgun (WGS) entry which is preliminary data.</text>
</comment>
<keyword evidence="2" id="KW-1185">Reference proteome</keyword>